<dbReference type="PROSITE" id="PS00211">
    <property type="entry name" value="ABC_TRANSPORTER_1"/>
    <property type="match status" value="1"/>
</dbReference>
<evidence type="ECO:0000256" key="4">
    <source>
        <dbReference type="ARBA" id="ARBA00023136"/>
    </source>
</evidence>
<dbReference type="RefSeq" id="WP_345382802.1">
    <property type="nucleotide sequence ID" value="NZ_BAABIC010000016.1"/>
</dbReference>
<dbReference type="Pfam" id="PF00005">
    <property type="entry name" value="ABC_tran"/>
    <property type="match status" value="1"/>
</dbReference>
<proteinExistence type="predicted"/>
<keyword evidence="9" id="KW-1185">Reference proteome</keyword>
<dbReference type="InterPro" id="IPR027417">
    <property type="entry name" value="P-loop_NTPase"/>
</dbReference>
<dbReference type="PANTHER" id="PTHR43394:SF1">
    <property type="entry name" value="ATP-BINDING CASSETTE SUB-FAMILY B MEMBER 10, MITOCHONDRIAL"/>
    <property type="match status" value="1"/>
</dbReference>
<comment type="subcellular location">
    <subcellularLocation>
        <location evidence="1">Cell membrane</location>
        <topology evidence="1">Multi-pass membrane protein</topology>
    </subcellularLocation>
</comment>
<keyword evidence="4 5" id="KW-0472">Membrane</keyword>
<dbReference type="Proteomes" id="UP001500325">
    <property type="component" value="Unassembled WGS sequence"/>
</dbReference>
<dbReference type="InterPro" id="IPR017871">
    <property type="entry name" value="ABC_transporter-like_CS"/>
</dbReference>
<dbReference type="GO" id="GO:0005524">
    <property type="term" value="F:ATP binding"/>
    <property type="evidence" value="ECO:0007669"/>
    <property type="project" value="UniProtKB-KW"/>
</dbReference>
<protein>
    <submittedName>
        <fullName evidence="8">ABC transporter ATP-binding protein</fullName>
    </submittedName>
</protein>
<gene>
    <name evidence="8" type="ORF">GCM10023215_46030</name>
</gene>
<dbReference type="Gene3D" id="3.40.50.300">
    <property type="entry name" value="P-loop containing nucleotide triphosphate hydrolases"/>
    <property type="match status" value="1"/>
</dbReference>
<comment type="caution">
    <text evidence="8">The sequence shown here is derived from an EMBL/GenBank/DDBJ whole genome shotgun (WGS) entry which is preliminary data.</text>
</comment>
<feature type="transmembrane region" description="Helical" evidence="5">
    <location>
        <begin position="128"/>
        <end position="148"/>
    </location>
</feature>
<name>A0ABP8X7E6_9PSEU</name>
<evidence type="ECO:0000313" key="8">
    <source>
        <dbReference type="EMBL" id="GAA4701818.1"/>
    </source>
</evidence>
<evidence type="ECO:0000256" key="1">
    <source>
        <dbReference type="ARBA" id="ARBA00004651"/>
    </source>
</evidence>
<dbReference type="SUPFAM" id="SSF90123">
    <property type="entry name" value="ABC transporter transmembrane region"/>
    <property type="match status" value="1"/>
</dbReference>
<feature type="transmembrane region" description="Helical" evidence="5">
    <location>
        <begin position="236"/>
        <end position="258"/>
    </location>
</feature>
<keyword evidence="8" id="KW-0067">ATP-binding</keyword>
<evidence type="ECO:0000256" key="3">
    <source>
        <dbReference type="ARBA" id="ARBA00022989"/>
    </source>
</evidence>
<evidence type="ECO:0000313" key="9">
    <source>
        <dbReference type="Proteomes" id="UP001500325"/>
    </source>
</evidence>
<dbReference type="EMBL" id="BAABIC010000016">
    <property type="protein sequence ID" value="GAA4701818.1"/>
    <property type="molecule type" value="Genomic_DNA"/>
</dbReference>
<dbReference type="InterPro" id="IPR039421">
    <property type="entry name" value="Type_1_exporter"/>
</dbReference>
<feature type="domain" description="ABC transporter" evidence="6">
    <location>
        <begin position="303"/>
        <end position="549"/>
    </location>
</feature>
<dbReference type="Gene3D" id="1.20.1560.10">
    <property type="entry name" value="ABC transporter type 1, transmembrane domain"/>
    <property type="match status" value="1"/>
</dbReference>
<dbReference type="PANTHER" id="PTHR43394">
    <property type="entry name" value="ATP-DEPENDENT PERMEASE MDL1, MITOCHONDRIAL"/>
    <property type="match status" value="1"/>
</dbReference>
<evidence type="ECO:0000256" key="2">
    <source>
        <dbReference type="ARBA" id="ARBA00022692"/>
    </source>
</evidence>
<evidence type="ECO:0000259" key="7">
    <source>
        <dbReference type="PROSITE" id="PS50929"/>
    </source>
</evidence>
<feature type="domain" description="ABC transmembrane type-1" evidence="7">
    <location>
        <begin position="16"/>
        <end position="297"/>
    </location>
</feature>
<keyword evidence="8" id="KW-0547">Nucleotide-binding</keyword>
<dbReference type="InterPro" id="IPR003439">
    <property type="entry name" value="ABC_transporter-like_ATP-bd"/>
</dbReference>
<sequence length="552" mass="57558">MSVLRASIGAFRRQVALATLCFCGHQVGEALVPVLVGVVIDVALRGGDGVALLGWLAVLGLDFAFLSTCYRLGARQAWIADVRADQRLRLLVARRLLDPAGGAEAGRLPGGLVAVATSDTKRVGLVNFALPLGLAAVASLVVAAVALLRISVPLGLLILLGTPPVLFLIYLFGRPLERRSEAEQEQAAHAAGTAADLIAGIRVLKGLRAEPAAVRRYTRASEDSLGATLRATRSQAWFSGTVLIVNGTFLALIALVGGRLAAEGAISLGGLVAAVGLAQFLVDPLQELGWVNERLAQARASARRIADLLAAAPAVRSGTQPLPARVDGALRVRGPLDLDVRPGEFLGVVTADPADAVTLLRSLARETDAEDVTVALDGAPLEDYPPEQARSAVLVAAHDAQLFADTVHRIAAAGAPAGHDLAPALAAARADQVIETLPDGADTRITEQGRSLSGGQRQRVALARALAADAPVLVLHDPTTAVDSVTEAEIASRLRTLRHGRTTVVVTSSPALLAVTDRVVLVDRGVAEGGVTDGRHDLLLRENPRYREVVRG</sequence>
<evidence type="ECO:0000259" key="6">
    <source>
        <dbReference type="PROSITE" id="PS50893"/>
    </source>
</evidence>
<keyword evidence="3 5" id="KW-1133">Transmembrane helix</keyword>
<dbReference type="InterPro" id="IPR036640">
    <property type="entry name" value="ABC1_TM_sf"/>
</dbReference>
<organism evidence="8 9">
    <name type="scientific">Pseudonocardia yuanmonensis</name>
    <dbReference type="NCBI Taxonomy" id="1095914"/>
    <lineage>
        <taxon>Bacteria</taxon>
        <taxon>Bacillati</taxon>
        <taxon>Actinomycetota</taxon>
        <taxon>Actinomycetes</taxon>
        <taxon>Pseudonocardiales</taxon>
        <taxon>Pseudonocardiaceae</taxon>
        <taxon>Pseudonocardia</taxon>
    </lineage>
</organism>
<keyword evidence="2 5" id="KW-0812">Transmembrane</keyword>
<dbReference type="Pfam" id="PF00664">
    <property type="entry name" value="ABC_membrane"/>
    <property type="match status" value="1"/>
</dbReference>
<dbReference type="InterPro" id="IPR011527">
    <property type="entry name" value="ABC1_TM_dom"/>
</dbReference>
<dbReference type="PROSITE" id="PS50893">
    <property type="entry name" value="ABC_TRANSPORTER_2"/>
    <property type="match status" value="1"/>
</dbReference>
<feature type="transmembrane region" description="Helical" evidence="5">
    <location>
        <begin position="154"/>
        <end position="173"/>
    </location>
</feature>
<accession>A0ABP8X7E6</accession>
<dbReference type="SUPFAM" id="SSF52540">
    <property type="entry name" value="P-loop containing nucleoside triphosphate hydrolases"/>
    <property type="match status" value="1"/>
</dbReference>
<reference evidence="9" key="1">
    <citation type="journal article" date="2019" name="Int. J. Syst. Evol. Microbiol.">
        <title>The Global Catalogue of Microorganisms (GCM) 10K type strain sequencing project: providing services to taxonomists for standard genome sequencing and annotation.</title>
        <authorList>
            <consortium name="The Broad Institute Genomics Platform"/>
            <consortium name="The Broad Institute Genome Sequencing Center for Infectious Disease"/>
            <person name="Wu L."/>
            <person name="Ma J."/>
        </authorList>
    </citation>
    <scope>NUCLEOTIDE SEQUENCE [LARGE SCALE GENOMIC DNA]</scope>
    <source>
        <strain evidence="9">JCM 18055</strain>
    </source>
</reference>
<dbReference type="CDD" id="cd07346">
    <property type="entry name" value="ABC_6TM_exporters"/>
    <property type="match status" value="1"/>
</dbReference>
<dbReference type="PROSITE" id="PS50929">
    <property type="entry name" value="ABC_TM1F"/>
    <property type="match status" value="1"/>
</dbReference>
<evidence type="ECO:0000256" key="5">
    <source>
        <dbReference type="SAM" id="Phobius"/>
    </source>
</evidence>
<feature type="transmembrane region" description="Helical" evidence="5">
    <location>
        <begin position="54"/>
        <end position="73"/>
    </location>
</feature>